<sequence length="554" mass="64348">MNDLTSHILHKVLVELNVSDQKTGFAIQNSIASFVQKELLPLLEEHFNEMEQQLHGSHLQIPQFNIHLHGGKKLFNSQGSTSHQLVLDHLLEQFSQQVEQQLRQWSKKVRLERSSWQAVSPITIPSDLHGQEKTAKNRQLTKSQRDAESIIYILTHGSNPWWLHEDERVKFFSDWSRMDASLKECFKQPQIQSFFKEIAKSPAILKRLIQQISNNQLEKIYGELSQFHYELTFIQSFKTLVNTTGDKRFRTVFWQTVFGSLSRSYFERNFVTDVKQLWQEGLEAYPEGHHTLIKIVDQLMHAASDLHRVKSWMNNYEYIHFKEKYDSLIKKYNDSETKPVKNHGKNNLLREMKALWEGKHTTRTRHTSAIATPAEIASTSSNADKEESQLATGIIVNQAGLVMLHPFIGQLFRSVKLLAEDNTIQNKTLATHLLHYVATKQENAFEQDMVFEKYSCNVGLETSLEREVSLSKDMKSAAEEMLAAAIGHWTALKNTHVDTLRAEFLCRPGKLITKENHHKLIIERKTQDILMDQLPWNIGLVKFPWKKQLLFVEW</sequence>
<dbReference type="Pfam" id="PF19268">
    <property type="entry name" value="CIS_TMP"/>
    <property type="match status" value="1"/>
</dbReference>
<organism evidence="1 2">
    <name type="scientific">Echinicola vietnamensis (strain DSM 17526 / LMG 23754 / KMM 6221)</name>
    <dbReference type="NCBI Taxonomy" id="926556"/>
    <lineage>
        <taxon>Bacteria</taxon>
        <taxon>Pseudomonadati</taxon>
        <taxon>Bacteroidota</taxon>
        <taxon>Cytophagia</taxon>
        <taxon>Cytophagales</taxon>
        <taxon>Cyclobacteriaceae</taxon>
        <taxon>Echinicola</taxon>
    </lineage>
</organism>
<dbReference type="EMBL" id="CP003346">
    <property type="protein sequence ID" value="AGA79802.1"/>
    <property type="molecule type" value="Genomic_DNA"/>
</dbReference>
<dbReference type="KEGG" id="evi:Echvi_3586"/>
<dbReference type="InterPro" id="IPR045538">
    <property type="entry name" value="CIS_TMP"/>
</dbReference>
<accession>L0G2N6</accession>
<evidence type="ECO:0000313" key="2">
    <source>
        <dbReference type="Proteomes" id="UP000010796"/>
    </source>
</evidence>
<dbReference type="AlphaFoldDB" id="L0G2N6"/>
<dbReference type="OrthoDB" id="1488184at2"/>
<evidence type="ECO:0000313" key="1">
    <source>
        <dbReference type="EMBL" id="AGA79802.1"/>
    </source>
</evidence>
<keyword evidence="2" id="KW-1185">Reference proteome</keyword>
<protein>
    <submittedName>
        <fullName evidence="1">Uncharacterized protein</fullName>
    </submittedName>
</protein>
<dbReference type="HOGENOM" id="CLU_032286_0_0_10"/>
<gene>
    <name evidence="1" type="ordered locus">Echvi_3586</name>
</gene>
<dbReference type="Proteomes" id="UP000010796">
    <property type="component" value="Chromosome"/>
</dbReference>
<name>L0G2N6_ECHVK</name>
<dbReference type="eggNOG" id="COG4942">
    <property type="taxonomic scope" value="Bacteria"/>
</dbReference>
<dbReference type="STRING" id="926556.Echvi_3586"/>
<reference evidence="2" key="1">
    <citation type="submission" date="2012-02" db="EMBL/GenBank/DDBJ databases">
        <title>The complete genome of Echinicola vietnamensis DSM 17526.</title>
        <authorList>
            <person name="Lucas S."/>
            <person name="Copeland A."/>
            <person name="Lapidus A."/>
            <person name="Glavina del Rio T."/>
            <person name="Dalin E."/>
            <person name="Tice H."/>
            <person name="Bruce D."/>
            <person name="Goodwin L."/>
            <person name="Pitluck S."/>
            <person name="Peters L."/>
            <person name="Ovchinnikova G."/>
            <person name="Teshima H."/>
            <person name="Kyrpides N."/>
            <person name="Mavromatis K."/>
            <person name="Ivanova N."/>
            <person name="Brettin T."/>
            <person name="Detter J.C."/>
            <person name="Han C."/>
            <person name="Larimer F."/>
            <person name="Land M."/>
            <person name="Hauser L."/>
            <person name="Markowitz V."/>
            <person name="Cheng J.-F."/>
            <person name="Hugenholtz P."/>
            <person name="Woyke T."/>
            <person name="Wu D."/>
            <person name="Brambilla E."/>
            <person name="Klenk H.-P."/>
            <person name="Eisen J.A."/>
        </authorList>
    </citation>
    <scope>NUCLEOTIDE SEQUENCE [LARGE SCALE GENOMIC DNA]</scope>
    <source>
        <strain evidence="2">DSM 17526 / LMG 23754 / KMM 6221</strain>
    </source>
</reference>
<dbReference type="RefSeq" id="WP_015267347.1">
    <property type="nucleotide sequence ID" value="NC_019904.1"/>
</dbReference>
<proteinExistence type="predicted"/>